<feature type="transmembrane region" description="Helical" evidence="2">
    <location>
        <begin position="43"/>
        <end position="61"/>
    </location>
</feature>
<feature type="compositionally biased region" description="Low complexity" evidence="1">
    <location>
        <begin position="251"/>
        <end position="270"/>
    </location>
</feature>
<name>A0A136LXR2_9BACT</name>
<dbReference type="STRING" id="1617426.TR69_WS6001000444"/>
<feature type="region of interest" description="Disordered" evidence="1">
    <location>
        <begin position="243"/>
        <end position="270"/>
    </location>
</feature>
<dbReference type="AlphaFoldDB" id="A0A136LXR2"/>
<dbReference type="EMBL" id="JYNZ01000003">
    <property type="protein sequence ID" value="KXK26441.1"/>
    <property type="molecule type" value="Genomic_DNA"/>
</dbReference>
<evidence type="ECO:0000313" key="3">
    <source>
        <dbReference type="EMBL" id="KXK26441.1"/>
    </source>
</evidence>
<evidence type="ECO:0000313" key="4">
    <source>
        <dbReference type="Proteomes" id="UP000070457"/>
    </source>
</evidence>
<sequence length="406" mass="44212">MTEEKATLTQRRAMSGAAKLDRSKLRGVSGGSETEEKGSAAKVFIAVLIVLILAAGAFLAYDRLIRNRDTGETTSETTPTPTPLPTSNPTEDILSSEVLADTDALGLQAASKFLVGDQAVGEASEDAFTVESLMLQPYESFMRVEFLVSSDGEQPFPETTAVYSSDEQTITISMNNVIEDKSELGYNETAEIPSSVVDSISHEAQSGTTEVYVITLEEETPFVLHELTQALENRIVLDIRELEEETDPENPDTTPTASPTATPTSAVTEPAGINLTNDFSKNKQFITTSTTGPNVGIGGYLYKDEVAIFKYYLILKGGGDPYPNATATLEGNTLTLEIENLAYDALPDSSGQGMTDFAARGVRDINTVDITFANNKSTYVFELDKPLDYRIYIDEDNNRLNLEFRH</sequence>
<reference evidence="3 4" key="1">
    <citation type="submission" date="2015-02" db="EMBL/GenBank/DDBJ databases">
        <title>Improved understanding of the partial-nitritation anammox process through 23 genomes representing the majority of the microbial community.</title>
        <authorList>
            <person name="Speth D.R."/>
            <person name="In T Zandt M."/>
            <person name="Guerrero Cruz S."/>
            <person name="Jetten M.S."/>
            <person name="Dutilh B.E."/>
        </authorList>
    </citation>
    <scope>NUCLEOTIDE SEQUENCE [LARGE SCALE GENOMIC DNA]</scope>
    <source>
        <strain evidence="3">OLB20</strain>
    </source>
</reference>
<evidence type="ECO:0000256" key="2">
    <source>
        <dbReference type="SAM" id="Phobius"/>
    </source>
</evidence>
<protein>
    <submittedName>
        <fullName evidence="3">Uncharacterized protein</fullName>
    </submittedName>
</protein>
<gene>
    <name evidence="3" type="ORF">TR69_WS6001000444</name>
</gene>
<accession>A0A136LXR2</accession>
<keyword evidence="2" id="KW-1133">Transmembrane helix</keyword>
<dbReference type="PATRIC" id="fig|1617426.3.peg.441"/>
<keyword evidence="2" id="KW-0472">Membrane</keyword>
<feature type="region of interest" description="Disordered" evidence="1">
    <location>
        <begin position="70"/>
        <end position="91"/>
    </location>
</feature>
<organism evidence="3 4">
    <name type="scientific">candidate division WS6 bacterium OLB20</name>
    <dbReference type="NCBI Taxonomy" id="1617426"/>
    <lineage>
        <taxon>Bacteria</taxon>
        <taxon>Candidatus Dojkabacteria</taxon>
    </lineage>
</organism>
<dbReference type="Proteomes" id="UP000070457">
    <property type="component" value="Unassembled WGS sequence"/>
</dbReference>
<proteinExistence type="predicted"/>
<comment type="caution">
    <text evidence="3">The sequence shown here is derived from an EMBL/GenBank/DDBJ whole genome shotgun (WGS) entry which is preliminary data.</text>
</comment>
<feature type="region of interest" description="Disordered" evidence="1">
    <location>
        <begin position="1"/>
        <end position="34"/>
    </location>
</feature>
<keyword evidence="2" id="KW-0812">Transmembrane</keyword>
<evidence type="ECO:0000256" key="1">
    <source>
        <dbReference type="SAM" id="MobiDB-lite"/>
    </source>
</evidence>